<dbReference type="RefSeq" id="WP_390246343.1">
    <property type="nucleotide sequence ID" value="NZ_JBHTAB010000009.1"/>
</dbReference>
<reference evidence="1 2" key="1">
    <citation type="journal article" date="2019" name="Int. J. Syst. Evol. Microbiol.">
        <title>The Global Catalogue of Microorganisms (GCM) 10K type strain sequencing project: providing services to taxonomists for standard genome sequencing and annotation.</title>
        <authorList>
            <consortium name="The Broad Institute Genomics Platform"/>
            <consortium name="The Broad Institute Genome Sequencing Center for Infectious Disease"/>
            <person name="Wu L."/>
            <person name="Ma J."/>
        </authorList>
    </citation>
    <scope>NUCLEOTIDE SEQUENCE [LARGE SCALE GENOMIC DNA]</scope>
    <source>
        <strain evidence="1 2">DSM 26526</strain>
    </source>
</reference>
<protein>
    <submittedName>
        <fullName evidence="1">Uncharacterized protein</fullName>
    </submittedName>
</protein>
<dbReference type="EMBL" id="JBHTAB010000009">
    <property type="protein sequence ID" value="MFC7130781.1"/>
    <property type="molecule type" value="Genomic_DNA"/>
</dbReference>
<dbReference type="AlphaFoldDB" id="A0ABD5XHJ1"/>
<gene>
    <name evidence="1" type="ORF">ACFQI8_15485</name>
</gene>
<dbReference type="Proteomes" id="UP001596460">
    <property type="component" value="Unassembled WGS sequence"/>
</dbReference>
<evidence type="ECO:0000313" key="2">
    <source>
        <dbReference type="Proteomes" id="UP001596460"/>
    </source>
</evidence>
<sequence>MVDDVQTAIEGESPMFREVQYDGLAVDAEADVLDGVSVRLCGRYDWNRFRTGIGTFPFIVARGRFGDP</sequence>
<name>A0ABD5XHJ1_9EURY</name>
<organism evidence="1 2">
    <name type="scientific">Haloferax chudinovii</name>
    <dbReference type="NCBI Taxonomy" id="1109010"/>
    <lineage>
        <taxon>Archaea</taxon>
        <taxon>Methanobacteriati</taxon>
        <taxon>Methanobacteriota</taxon>
        <taxon>Stenosarchaea group</taxon>
        <taxon>Halobacteria</taxon>
        <taxon>Halobacteriales</taxon>
        <taxon>Haloferacaceae</taxon>
        <taxon>Haloferax</taxon>
    </lineage>
</organism>
<evidence type="ECO:0000313" key="1">
    <source>
        <dbReference type="EMBL" id="MFC7130781.1"/>
    </source>
</evidence>
<comment type="caution">
    <text evidence="1">The sequence shown here is derived from an EMBL/GenBank/DDBJ whole genome shotgun (WGS) entry which is preliminary data.</text>
</comment>
<keyword evidence="2" id="KW-1185">Reference proteome</keyword>
<accession>A0ABD5XHJ1</accession>
<proteinExistence type="predicted"/>